<dbReference type="AlphaFoldDB" id="A0A0N5D4Y5"/>
<dbReference type="InterPro" id="IPR001387">
    <property type="entry name" value="Cro/C1-type_HTH"/>
</dbReference>
<dbReference type="PROSITE" id="PS50943">
    <property type="entry name" value="HTH_CROC1"/>
    <property type="match status" value="1"/>
</dbReference>
<evidence type="ECO:0000259" key="4">
    <source>
        <dbReference type="PROSITE" id="PS50943"/>
    </source>
</evidence>
<dbReference type="EMBL" id="UYYF01004574">
    <property type="protein sequence ID" value="VDN05555.1"/>
    <property type="molecule type" value="Genomic_DNA"/>
</dbReference>
<evidence type="ECO:0000313" key="5">
    <source>
        <dbReference type="EMBL" id="VDN05555.1"/>
    </source>
</evidence>
<reference evidence="5 6" key="2">
    <citation type="submission" date="2018-11" db="EMBL/GenBank/DDBJ databases">
        <authorList>
            <consortium name="Pathogen Informatics"/>
        </authorList>
    </citation>
    <scope>NUCLEOTIDE SEQUENCE [LARGE SCALE GENOMIC DNA]</scope>
</reference>
<keyword evidence="1" id="KW-0805">Transcription regulation</keyword>
<name>A0A0N5D4Y5_THECL</name>
<evidence type="ECO:0000256" key="2">
    <source>
        <dbReference type="ARBA" id="ARBA00023125"/>
    </source>
</evidence>
<feature type="domain" description="HTH cro/C1-type" evidence="4">
    <location>
        <begin position="88"/>
        <end position="142"/>
    </location>
</feature>
<dbReference type="InterPro" id="IPR010982">
    <property type="entry name" value="Lambda_DNA-bd_dom_sf"/>
</dbReference>
<evidence type="ECO:0000256" key="3">
    <source>
        <dbReference type="ARBA" id="ARBA00023163"/>
    </source>
</evidence>
<dbReference type="PANTHER" id="PTHR10245">
    <property type="entry name" value="ENDOTHELIAL DIFFERENTIATION-RELATED FACTOR 1 MULTIPROTEIN BRIDGING FACTOR 1"/>
    <property type="match status" value="1"/>
</dbReference>
<organism evidence="7">
    <name type="scientific">Thelazia callipaeda</name>
    <name type="common">Oriental eyeworm</name>
    <name type="synonym">Parasitic nematode</name>
    <dbReference type="NCBI Taxonomy" id="103827"/>
    <lineage>
        <taxon>Eukaryota</taxon>
        <taxon>Metazoa</taxon>
        <taxon>Ecdysozoa</taxon>
        <taxon>Nematoda</taxon>
        <taxon>Chromadorea</taxon>
        <taxon>Rhabditida</taxon>
        <taxon>Spirurina</taxon>
        <taxon>Spiruromorpha</taxon>
        <taxon>Thelazioidea</taxon>
        <taxon>Thelaziidae</taxon>
        <taxon>Thelazia</taxon>
    </lineage>
</organism>
<dbReference type="Pfam" id="PF08523">
    <property type="entry name" value="MBF1"/>
    <property type="match status" value="1"/>
</dbReference>
<proteinExistence type="predicted"/>
<dbReference type="Pfam" id="PF01381">
    <property type="entry name" value="HTH_3"/>
    <property type="match status" value="1"/>
</dbReference>
<dbReference type="GO" id="GO:0005634">
    <property type="term" value="C:nucleus"/>
    <property type="evidence" value="ECO:0007669"/>
    <property type="project" value="UniProtKB-ARBA"/>
</dbReference>
<dbReference type="SUPFAM" id="SSF47413">
    <property type="entry name" value="lambda repressor-like DNA-binding domains"/>
    <property type="match status" value="1"/>
</dbReference>
<keyword evidence="2" id="KW-0238">DNA-binding</keyword>
<dbReference type="WBParaSite" id="TCLT_0000804801-mRNA-1">
    <property type="protein sequence ID" value="TCLT_0000804801-mRNA-1"/>
    <property type="gene ID" value="TCLT_0000804801"/>
</dbReference>
<evidence type="ECO:0000256" key="1">
    <source>
        <dbReference type="ARBA" id="ARBA00023015"/>
    </source>
</evidence>
<dbReference type="Gene3D" id="1.10.260.40">
    <property type="entry name" value="lambda repressor-like DNA-binding domains"/>
    <property type="match status" value="1"/>
</dbReference>
<dbReference type="PANTHER" id="PTHR10245:SF15">
    <property type="entry name" value="ENDOTHELIAL DIFFERENTIATION-RELATED FACTOR 1"/>
    <property type="match status" value="1"/>
</dbReference>
<protein>
    <submittedName>
        <fullName evidence="7">HTH cro/C1-type domain-containing protein</fullName>
    </submittedName>
</protein>
<evidence type="ECO:0000313" key="7">
    <source>
        <dbReference type="WBParaSite" id="TCLT_0000804801-mRNA-1"/>
    </source>
</evidence>
<dbReference type="STRING" id="103827.A0A0N5D4Y5"/>
<reference evidence="7" key="1">
    <citation type="submission" date="2017-02" db="UniProtKB">
        <authorList>
            <consortium name="WormBaseParasite"/>
        </authorList>
    </citation>
    <scope>IDENTIFICATION</scope>
</reference>
<dbReference type="OrthoDB" id="10253401at2759"/>
<accession>A0A0N5D4Y5</accession>
<dbReference type="GO" id="GO:0003677">
    <property type="term" value="F:DNA binding"/>
    <property type="evidence" value="ECO:0007669"/>
    <property type="project" value="UniProtKB-KW"/>
</dbReference>
<dbReference type="Proteomes" id="UP000276776">
    <property type="component" value="Unassembled WGS sequence"/>
</dbReference>
<gene>
    <name evidence="5" type="ORF">TCLT_LOCUS8037</name>
</gene>
<dbReference type="SMART" id="SM00530">
    <property type="entry name" value="HTH_XRE"/>
    <property type="match status" value="1"/>
</dbReference>
<keyword evidence="6" id="KW-1185">Reference proteome</keyword>
<keyword evidence="3" id="KW-0804">Transcription</keyword>
<sequence length="165" mass="18434">MSKFGNIKSDTDPDTVTVLHRRGPVQKTLRTTAELNAAQRKGIAIETSKKFLAGGNKQHQANKNTARLYEETEELHHQRVPLTLGKVIQKARQAKDWTQKDLATHINEKPQVVAEYENGKAVPNQQVLTKMERALGVKLRGKEIGQPLAKKHDSNVKKVVTATNN</sequence>
<dbReference type="FunFam" id="1.10.260.40:FF:000015">
    <property type="entry name" value="Endothelial differentiation-related factor 1"/>
    <property type="match status" value="1"/>
</dbReference>
<evidence type="ECO:0000313" key="6">
    <source>
        <dbReference type="Proteomes" id="UP000276776"/>
    </source>
</evidence>
<dbReference type="CDD" id="cd00093">
    <property type="entry name" value="HTH_XRE"/>
    <property type="match status" value="1"/>
</dbReference>
<dbReference type="InterPro" id="IPR013729">
    <property type="entry name" value="MBF1_N"/>
</dbReference>
<dbReference type="OMA" id="GKNKSCK"/>